<comment type="caution">
    <text evidence="1">The sequence shown here is derived from an EMBL/GenBank/DDBJ whole genome shotgun (WGS) entry which is preliminary data.</text>
</comment>
<sequence length="302" mass="35628">MRNLLIIGNGFDIDLGLKTKYSDFIESNCFDKNKNNLFKSIYRSYKNMNWIDLENELKKYVTGVDRQNITDEFNDLRNSLCDYLTQIEYNKINHESTAFKLFKIIANDVNNPYKIYTYNYTDLIEITQLSSTNISSLKCKNLIEYVHGKISDKSIILGFEDKANILSKYFFMIKSFSPYYNSHNIQYDLEEAKNIIFFGHSLGNTDYHYFEKFFQEQSNASLTRNGMKNITIFTYNDVARISILAQLREMNDKRTDLLYNLNKLEILCTGEERDQTRINDFLESLKMDQEKYKAGLEYLSSL</sequence>
<reference evidence="1 2" key="1">
    <citation type="journal article" date="2019" name="Nat. Med.">
        <title>A library of human gut bacterial isolates paired with longitudinal multiomics data enables mechanistic microbiome research.</title>
        <authorList>
            <person name="Poyet M."/>
            <person name="Groussin M."/>
            <person name="Gibbons S.M."/>
            <person name="Avila-Pacheco J."/>
            <person name="Jiang X."/>
            <person name="Kearney S.M."/>
            <person name="Perrotta A.R."/>
            <person name="Berdy B."/>
            <person name="Zhao S."/>
            <person name="Lieberman T.D."/>
            <person name="Swanson P.K."/>
            <person name="Smith M."/>
            <person name="Roesemann S."/>
            <person name="Alexander J.E."/>
            <person name="Rich S.A."/>
            <person name="Livny J."/>
            <person name="Vlamakis H."/>
            <person name="Clish C."/>
            <person name="Bullock K."/>
            <person name="Deik A."/>
            <person name="Scott J."/>
            <person name="Pierce K.A."/>
            <person name="Xavier R.J."/>
            <person name="Alm E.J."/>
        </authorList>
    </citation>
    <scope>NUCLEOTIDE SEQUENCE [LARGE SCALE GENOMIC DNA]</scope>
    <source>
        <strain evidence="1 2">BIOML-A156</strain>
    </source>
</reference>
<name>A0A6I0SAL1_BACT4</name>
<gene>
    <name evidence="1" type="ORF">GAN59_20535</name>
</gene>
<protein>
    <recommendedName>
        <fullName evidence="3">Bacteriophage abortive infection AbiH</fullName>
    </recommendedName>
</protein>
<dbReference type="AlphaFoldDB" id="A0A6I0SAL1"/>
<accession>A0A6I0SAL1</accession>
<dbReference type="EMBL" id="WCRS01000019">
    <property type="protein sequence ID" value="KAB4470205.1"/>
    <property type="molecule type" value="Genomic_DNA"/>
</dbReference>
<dbReference type="Proteomes" id="UP000488521">
    <property type="component" value="Unassembled WGS sequence"/>
</dbReference>
<proteinExistence type="predicted"/>
<evidence type="ECO:0000313" key="2">
    <source>
        <dbReference type="Proteomes" id="UP000488521"/>
    </source>
</evidence>
<evidence type="ECO:0000313" key="1">
    <source>
        <dbReference type="EMBL" id="KAB4470205.1"/>
    </source>
</evidence>
<evidence type="ECO:0008006" key="3">
    <source>
        <dbReference type="Google" id="ProtNLM"/>
    </source>
</evidence>
<dbReference type="Pfam" id="PF14253">
    <property type="entry name" value="AbiH"/>
    <property type="match status" value="1"/>
</dbReference>
<dbReference type="InterPro" id="IPR025935">
    <property type="entry name" value="AbiH"/>
</dbReference>
<organism evidence="1 2">
    <name type="scientific">Bacteroides thetaiotaomicron</name>
    <dbReference type="NCBI Taxonomy" id="818"/>
    <lineage>
        <taxon>Bacteria</taxon>
        <taxon>Pseudomonadati</taxon>
        <taxon>Bacteroidota</taxon>
        <taxon>Bacteroidia</taxon>
        <taxon>Bacteroidales</taxon>
        <taxon>Bacteroidaceae</taxon>
        <taxon>Bacteroides</taxon>
    </lineage>
</organism>